<reference evidence="1 2" key="1">
    <citation type="journal article" date="2020" name="Cell">
        <title>Large-Scale Comparative Analyses of Tick Genomes Elucidate Their Genetic Diversity and Vector Capacities.</title>
        <authorList>
            <consortium name="Tick Genome and Microbiome Consortium (TIGMIC)"/>
            <person name="Jia N."/>
            <person name="Wang J."/>
            <person name="Shi W."/>
            <person name="Du L."/>
            <person name="Sun Y."/>
            <person name="Zhan W."/>
            <person name="Jiang J.F."/>
            <person name="Wang Q."/>
            <person name="Zhang B."/>
            <person name="Ji P."/>
            <person name="Bell-Sakyi L."/>
            <person name="Cui X.M."/>
            <person name="Yuan T.T."/>
            <person name="Jiang B.G."/>
            <person name="Yang W.F."/>
            <person name="Lam T.T."/>
            <person name="Chang Q.C."/>
            <person name="Ding S.J."/>
            <person name="Wang X.J."/>
            <person name="Zhu J.G."/>
            <person name="Ruan X.D."/>
            <person name="Zhao L."/>
            <person name="Wei J.T."/>
            <person name="Ye R.Z."/>
            <person name="Que T.C."/>
            <person name="Du C.H."/>
            <person name="Zhou Y.H."/>
            <person name="Cheng J.X."/>
            <person name="Dai P.F."/>
            <person name="Guo W.B."/>
            <person name="Han X.H."/>
            <person name="Huang E.J."/>
            <person name="Li L.F."/>
            <person name="Wei W."/>
            <person name="Gao Y.C."/>
            <person name="Liu J.Z."/>
            <person name="Shao H.Z."/>
            <person name="Wang X."/>
            <person name="Wang C.C."/>
            <person name="Yang T.C."/>
            <person name="Huo Q.B."/>
            <person name="Li W."/>
            <person name="Chen H.Y."/>
            <person name="Chen S.E."/>
            <person name="Zhou L.G."/>
            <person name="Ni X.B."/>
            <person name="Tian J.H."/>
            <person name="Sheng Y."/>
            <person name="Liu T."/>
            <person name="Pan Y.S."/>
            <person name="Xia L.Y."/>
            <person name="Li J."/>
            <person name="Zhao F."/>
            <person name="Cao W.C."/>
        </authorList>
    </citation>
    <scope>NUCLEOTIDE SEQUENCE [LARGE SCALE GENOMIC DNA]</scope>
    <source>
        <strain evidence="1">Iper-2018</strain>
    </source>
</reference>
<organism evidence="1 2">
    <name type="scientific">Ixodes persulcatus</name>
    <name type="common">Taiga tick</name>
    <dbReference type="NCBI Taxonomy" id="34615"/>
    <lineage>
        <taxon>Eukaryota</taxon>
        <taxon>Metazoa</taxon>
        <taxon>Ecdysozoa</taxon>
        <taxon>Arthropoda</taxon>
        <taxon>Chelicerata</taxon>
        <taxon>Arachnida</taxon>
        <taxon>Acari</taxon>
        <taxon>Parasitiformes</taxon>
        <taxon>Ixodida</taxon>
        <taxon>Ixodoidea</taxon>
        <taxon>Ixodidae</taxon>
        <taxon>Ixodinae</taxon>
        <taxon>Ixodes</taxon>
    </lineage>
</organism>
<evidence type="ECO:0000313" key="1">
    <source>
        <dbReference type="EMBL" id="KAG0416550.1"/>
    </source>
</evidence>
<sequence length="390" mass="42566">MSALVVDARVTRRRRATPFSMTPSRAAGRLSGPCSRIVAEQAADAERARAAGRRPGAPRHSSRDGLFREGCPSAARSRVWRSRLIGTLGVFPRQCMLDSGAERQGTARPPLQRRRLRTAGGSSHYHLQETIRPTDDVIVGGFPTRPKQQSRRNSTRDVVKGTRVSWDEALVGRAAVFTLPRKGAELTEDEDRELSGSEPIERHLALLVRNARPADTTQETRCLEAESAAAGDPYMRTRQRMENQLAWQAARARPGVVTITAWCTSKARTECASAEKRLISPASRAVSVRRNIAEPRLNAQRSAVHRAVKKKRELQSCAGSASQIEKSVLPAPPAPNRRGGYEAIEANPMQCECHVTSGRSAATRDESGPVTALQRWIGCGVALSVCRGSS</sequence>
<gene>
    <name evidence="1" type="ORF">HPB47_006311</name>
</gene>
<dbReference type="EMBL" id="JABSTQ010010942">
    <property type="protein sequence ID" value="KAG0416550.1"/>
    <property type="molecule type" value="Genomic_DNA"/>
</dbReference>
<keyword evidence="2" id="KW-1185">Reference proteome</keyword>
<name>A0AC60PAR7_IXOPE</name>
<dbReference type="Proteomes" id="UP000805193">
    <property type="component" value="Unassembled WGS sequence"/>
</dbReference>
<accession>A0AC60PAR7</accession>
<proteinExistence type="predicted"/>
<comment type="caution">
    <text evidence="1">The sequence shown here is derived from an EMBL/GenBank/DDBJ whole genome shotgun (WGS) entry which is preliminary data.</text>
</comment>
<evidence type="ECO:0000313" key="2">
    <source>
        <dbReference type="Proteomes" id="UP000805193"/>
    </source>
</evidence>
<protein>
    <submittedName>
        <fullName evidence="1">Uncharacterized protein</fullName>
    </submittedName>
</protein>